<comment type="pathway">
    <text evidence="1">Amino-acid biosynthesis; L-asparagine biosynthesis; L-asparagine from L-aspartate (L-Gln route): step 1/1.</text>
</comment>
<dbReference type="InterPro" id="IPR006426">
    <property type="entry name" value="Asn_synth_AEB"/>
</dbReference>
<keyword evidence="6" id="KW-0061">Asparagine biosynthesis</keyword>
<dbReference type="InterPro" id="IPR029055">
    <property type="entry name" value="Ntn_hydrolases_N"/>
</dbReference>
<keyword evidence="12" id="KW-0436">Ligase</keyword>
<dbReference type="HOGENOM" id="CLU_014658_3_1_0"/>
<evidence type="ECO:0000313" key="13">
    <source>
        <dbReference type="Proteomes" id="UP000000263"/>
    </source>
</evidence>
<dbReference type="InterPro" id="IPR017932">
    <property type="entry name" value="GATase_2_dom"/>
</dbReference>
<comment type="catalytic activity">
    <reaction evidence="7">
        <text>L-aspartate + L-glutamine + ATP + H2O = L-asparagine + L-glutamate + AMP + diphosphate + H(+)</text>
        <dbReference type="Rhea" id="RHEA:12228"/>
        <dbReference type="ChEBI" id="CHEBI:15377"/>
        <dbReference type="ChEBI" id="CHEBI:15378"/>
        <dbReference type="ChEBI" id="CHEBI:29985"/>
        <dbReference type="ChEBI" id="CHEBI:29991"/>
        <dbReference type="ChEBI" id="CHEBI:30616"/>
        <dbReference type="ChEBI" id="CHEBI:33019"/>
        <dbReference type="ChEBI" id="CHEBI:58048"/>
        <dbReference type="ChEBI" id="CHEBI:58359"/>
        <dbReference type="ChEBI" id="CHEBI:456215"/>
        <dbReference type="EC" id="6.3.5.4"/>
    </reaction>
</comment>
<dbReference type="GO" id="GO:0004066">
    <property type="term" value="F:asparagine synthase (glutamine-hydrolyzing) activity"/>
    <property type="evidence" value="ECO:0007669"/>
    <property type="project" value="UniProtKB-EC"/>
</dbReference>
<gene>
    <name evidence="12" type="ordered locus">Rcas_3021</name>
</gene>
<dbReference type="GO" id="GO:0005524">
    <property type="term" value="F:ATP binding"/>
    <property type="evidence" value="ECO:0007669"/>
    <property type="project" value="UniProtKB-KW"/>
</dbReference>
<dbReference type="OrthoDB" id="9763290at2"/>
<accession>A7NNE3</accession>
<evidence type="ECO:0000256" key="4">
    <source>
        <dbReference type="ARBA" id="ARBA00022741"/>
    </source>
</evidence>
<evidence type="ECO:0000256" key="9">
    <source>
        <dbReference type="PIRSR" id="PIRSR001589-3"/>
    </source>
</evidence>
<feature type="site" description="Important for beta-aspartyl-AMP intermediate formation" evidence="9">
    <location>
        <position position="346"/>
    </location>
</feature>
<protein>
    <recommendedName>
        <fullName evidence="3">asparagine synthase (glutamine-hydrolyzing)</fullName>
        <ecNumber evidence="3">6.3.5.4</ecNumber>
    </recommendedName>
</protein>
<keyword evidence="5 8" id="KW-0067">ATP-binding</keyword>
<evidence type="ECO:0000259" key="10">
    <source>
        <dbReference type="Pfam" id="PF00733"/>
    </source>
</evidence>
<evidence type="ECO:0000256" key="1">
    <source>
        <dbReference type="ARBA" id="ARBA00005187"/>
    </source>
</evidence>
<dbReference type="SUPFAM" id="SSF56235">
    <property type="entry name" value="N-terminal nucleophile aminohydrolases (Ntn hydrolases)"/>
    <property type="match status" value="1"/>
</dbReference>
<dbReference type="InterPro" id="IPR001962">
    <property type="entry name" value="Asn_synthase"/>
</dbReference>
<dbReference type="Gene3D" id="3.40.50.620">
    <property type="entry name" value="HUPs"/>
    <property type="match status" value="1"/>
</dbReference>
<evidence type="ECO:0000256" key="2">
    <source>
        <dbReference type="ARBA" id="ARBA00005752"/>
    </source>
</evidence>
<evidence type="ECO:0000259" key="11">
    <source>
        <dbReference type="Pfam" id="PF13537"/>
    </source>
</evidence>
<dbReference type="Pfam" id="PF13537">
    <property type="entry name" value="GATase_7"/>
    <property type="match status" value="1"/>
</dbReference>
<reference evidence="12 13" key="1">
    <citation type="submission" date="2007-08" db="EMBL/GenBank/DDBJ databases">
        <title>Complete sequence of Roseiflexus castenholzii DSM 13941.</title>
        <authorList>
            <consortium name="US DOE Joint Genome Institute"/>
            <person name="Copeland A."/>
            <person name="Lucas S."/>
            <person name="Lapidus A."/>
            <person name="Barry K."/>
            <person name="Glavina del Rio T."/>
            <person name="Dalin E."/>
            <person name="Tice H."/>
            <person name="Pitluck S."/>
            <person name="Thompson L.S."/>
            <person name="Brettin T."/>
            <person name="Bruce D."/>
            <person name="Detter J.C."/>
            <person name="Han C."/>
            <person name="Tapia R."/>
            <person name="Schmutz J."/>
            <person name="Larimer F."/>
            <person name="Land M."/>
            <person name="Hauser L."/>
            <person name="Kyrpides N."/>
            <person name="Mikhailova N."/>
            <person name="Bryant D.A."/>
            <person name="Hanada S."/>
            <person name="Tsukatani Y."/>
            <person name="Richardson P."/>
        </authorList>
    </citation>
    <scope>NUCLEOTIDE SEQUENCE [LARGE SCALE GENOMIC DNA]</scope>
    <source>
        <strain evidence="13">DSM 13941 / HLO8</strain>
    </source>
</reference>
<dbReference type="Gene3D" id="3.60.20.10">
    <property type="entry name" value="Glutamine Phosphoribosylpyrophosphate, subunit 1, domain 1"/>
    <property type="match status" value="1"/>
</dbReference>
<feature type="domain" description="Glutamine amidotransferase type-2" evidence="11">
    <location>
        <begin position="50"/>
        <end position="146"/>
    </location>
</feature>
<dbReference type="InterPro" id="IPR014729">
    <property type="entry name" value="Rossmann-like_a/b/a_fold"/>
</dbReference>
<dbReference type="STRING" id="383372.Rcas_3021"/>
<dbReference type="InterPro" id="IPR051786">
    <property type="entry name" value="ASN_synthetase/amidase"/>
</dbReference>
<evidence type="ECO:0000256" key="3">
    <source>
        <dbReference type="ARBA" id="ARBA00012737"/>
    </source>
</evidence>
<dbReference type="EC" id="6.3.5.4" evidence="3"/>
<dbReference type="eggNOG" id="COG0367">
    <property type="taxonomic scope" value="Bacteria"/>
</dbReference>
<dbReference type="EMBL" id="CP000804">
    <property type="protein sequence ID" value="ABU59076.1"/>
    <property type="molecule type" value="Genomic_DNA"/>
</dbReference>
<dbReference type="PANTHER" id="PTHR43284:SF1">
    <property type="entry name" value="ASPARAGINE SYNTHETASE"/>
    <property type="match status" value="1"/>
</dbReference>
<comment type="similarity">
    <text evidence="2">Belongs to the asparagine synthetase family.</text>
</comment>
<feature type="domain" description="Asparagine synthetase" evidence="10">
    <location>
        <begin position="222"/>
        <end position="572"/>
    </location>
</feature>
<dbReference type="GO" id="GO:0005829">
    <property type="term" value="C:cytosol"/>
    <property type="evidence" value="ECO:0007669"/>
    <property type="project" value="TreeGrafter"/>
</dbReference>
<evidence type="ECO:0000256" key="6">
    <source>
        <dbReference type="ARBA" id="ARBA00022888"/>
    </source>
</evidence>
<keyword evidence="13" id="KW-1185">Reference proteome</keyword>
<evidence type="ECO:0000256" key="7">
    <source>
        <dbReference type="ARBA" id="ARBA00048741"/>
    </source>
</evidence>
<keyword evidence="6" id="KW-0028">Amino-acid biosynthesis</keyword>
<dbReference type="GO" id="GO:0006529">
    <property type="term" value="P:asparagine biosynthetic process"/>
    <property type="evidence" value="ECO:0007669"/>
    <property type="project" value="UniProtKB-KW"/>
</dbReference>
<dbReference type="PIRSF" id="PIRSF001589">
    <property type="entry name" value="Asn_synthetase_glu-h"/>
    <property type="match status" value="1"/>
</dbReference>
<feature type="binding site" evidence="8">
    <location>
        <position position="82"/>
    </location>
    <ligand>
        <name>L-glutamine</name>
        <dbReference type="ChEBI" id="CHEBI:58359"/>
    </ligand>
</feature>
<dbReference type="AlphaFoldDB" id="A7NNE3"/>
<evidence type="ECO:0000256" key="8">
    <source>
        <dbReference type="PIRSR" id="PIRSR001589-2"/>
    </source>
</evidence>
<keyword evidence="4 8" id="KW-0547">Nucleotide-binding</keyword>
<feature type="binding site" evidence="8">
    <location>
        <position position="270"/>
    </location>
    <ligand>
        <name>ATP</name>
        <dbReference type="ChEBI" id="CHEBI:30616"/>
    </ligand>
</feature>
<dbReference type="PANTHER" id="PTHR43284">
    <property type="entry name" value="ASPARAGINE SYNTHETASE (GLUTAMINE-HYDROLYZING)"/>
    <property type="match status" value="1"/>
</dbReference>
<name>A7NNE3_ROSCS</name>
<dbReference type="CDD" id="cd01991">
    <property type="entry name" value="Asn_synthase_B_C"/>
    <property type="match status" value="1"/>
</dbReference>
<dbReference type="RefSeq" id="WP_012121500.1">
    <property type="nucleotide sequence ID" value="NC_009767.1"/>
</dbReference>
<proteinExistence type="inferred from homology"/>
<sequence length="576" mass="63352">MSGWLCATLTADGPEHDLAAMGATPVASSRHAAIGALPDGCHTGVFHADALVAVGAVTLFNRPQLLDALRRDGVILPEDCADGAILLHLYARRGPRGFAAADGMFALSILDGDDLVLVRDHVGTRTLFYTRAGKHWAASASLRALRAWSRLNARLNLNAVRAFLTFAYLPGSETLIDGVSEMLPGRCLRLCANGACYEDVFWEPREDEWDETLPAEAYTTRLRDLLEQAVAARLPAGQPVGVFLSGGIDSSLVTALAARLHDHSVHTYAINFGAEFPNELAYSSLVAAHCGTTHTVLTFDGETIADHLANTVALLDCPVGDPLTTPNMLLARAAARDGLSVILNGEGGDPVFGGPKNQPMLAFEFHRGDPNPMVRASAYLRSYQKCYDQIDHLLTADVLDALRDAPPLERHVQPYLESPRMTSYLNRLLYTNLRTKGAHHILPKVERMTTASSIEGRSPLFAFPLVDAAFAVPPALKLRGLHEKWILKQAVRDLLPPTILQRPKSGMLMPVQYWLHGPLRDLANDLLLGPQARARGLFREQVVRDWMQHRGLVWRRHGQFIWLLLTLELWLRAFDL</sequence>
<dbReference type="Proteomes" id="UP000000263">
    <property type="component" value="Chromosome"/>
</dbReference>
<organism evidence="12 13">
    <name type="scientific">Roseiflexus castenholzii (strain DSM 13941 / HLO8)</name>
    <dbReference type="NCBI Taxonomy" id="383372"/>
    <lineage>
        <taxon>Bacteria</taxon>
        <taxon>Bacillati</taxon>
        <taxon>Chloroflexota</taxon>
        <taxon>Chloroflexia</taxon>
        <taxon>Chloroflexales</taxon>
        <taxon>Roseiflexineae</taxon>
        <taxon>Roseiflexaceae</taxon>
        <taxon>Roseiflexus</taxon>
    </lineage>
</organism>
<evidence type="ECO:0000256" key="5">
    <source>
        <dbReference type="ARBA" id="ARBA00022840"/>
    </source>
</evidence>
<dbReference type="KEGG" id="rca:Rcas_3021"/>
<dbReference type="Pfam" id="PF00733">
    <property type="entry name" value="Asn_synthase"/>
    <property type="match status" value="1"/>
</dbReference>
<evidence type="ECO:0000313" key="12">
    <source>
        <dbReference type="EMBL" id="ABU59076.1"/>
    </source>
</evidence>
<dbReference type="SUPFAM" id="SSF52402">
    <property type="entry name" value="Adenine nucleotide alpha hydrolases-like"/>
    <property type="match status" value="1"/>
</dbReference>